<organism evidence="1 2">
    <name type="scientific">Ensete ventricosum</name>
    <name type="common">Abyssinian banana</name>
    <name type="synonym">Musa ensete</name>
    <dbReference type="NCBI Taxonomy" id="4639"/>
    <lineage>
        <taxon>Eukaryota</taxon>
        <taxon>Viridiplantae</taxon>
        <taxon>Streptophyta</taxon>
        <taxon>Embryophyta</taxon>
        <taxon>Tracheophyta</taxon>
        <taxon>Spermatophyta</taxon>
        <taxon>Magnoliopsida</taxon>
        <taxon>Liliopsida</taxon>
        <taxon>Zingiberales</taxon>
        <taxon>Musaceae</taxon>
        <taxon>Ensete</taxon>
    </lineage>
</organism>
<name>A0A426Z8Y6_ENSVE</name>
<comment type="caution">
    <text evidence="1">The sequence shown here is derived from an EMBL/GenBank/DDBJ whole genome shotgun (WGS) entry which is preliminary data.</text>
</comment>
<feature type="non-terminal residue" evidence="1">
    <location>
        <position position="1"/>
    </location>
</feature>
<sequence>DLAQVRSTPLTCKRTPHCQDGKHGERHDDMVEGAAACAHRPGPASACSLKLEGGTHPVSKHQIFPYQNLRDQKFR</sequence>
<proteinExistence type="predicted"/>
<evidence type="ECO:0000313" key="1">
    <source>
        <dbReference type="EMBL" id="RRT60464.1"/>
    </source>
</evidence>
<evidence type="ECO:0000313" key="2">
    <source>
        <dbReference type="Proteomes" id="UP000287651"/>
    </source>
</evidence>
<protein>
    <submittedName>
        <fullName evidence="1">Uncharacterized protein</fullName>
    </submittedName>
</protein>
<reference evidence="1 2" key="1">
    <citation type="journal article" date="2014" name="Agronomy (Basel)">
        <title>A Draft Genome Sequence for Ensete ventricosum, the Drought-Tolerant Tree Against Hunger.</title>
        <authorList>
            <person name="Harrison J."/>
            <person name="Moore K.A."/>
            <person name="Paszkiewicz K."/>
            <person name="Jones T."/>
            <person name="Grant M."/>
            <person name="Ambacheew D."/>
            <person name="Muzemil S."/>
            <person name="Studholme D.J."/>
        </authorList>
    </citation>
    <scope>NUCLEOTIDE SEQUENCE [LARGE SCALE GENOMIC DNA]</scope>
</reference>
<dbReference type="Proteomes" id="UP000287651">
    <property type="component" value="Unassembled WGS sequence"/>
</dbReference>
<dbReference type="AlphaFoldDB" id="A0A426Z8Y6"/>
<dbReference type="EMBL" id="AMZH03007774">
    <property type="protein sequence ID" value="RRT60464.1"/>
    <property type="molecule type" value="Genomic_DNA"/>
</dbReference>
<gene>
    <name evidence="1" type="ORF">B296_00009600</name>
</gene>
<accession>A0A426Z8Y6</accession>